<evidence type="ECO:0000256" key="2">
    <source>
        <dbReference type="ARBA" id="ARBA00023015"/>
    </source>
</evidence>
<comment type="caution">
    <text evidence="6">The sequence shown here is derived from an EMBL/GenBank/DDBJ whole genome shotgun (WGS) entry which is preliminary data.</text>
</comment>
<evidence type="ECO:0000256" key="3">
    <source>
        <dbReference type="ARBA" id="ARBA00023125"/>
    </source>
</evidence>
<dbReference type="GO" id="GO:0003700">
    <property type="term" value="F:DNA-binding transcription factor activity"/>
    <property type="evidence" value="ECO:0007669"/>
    <property type="project" value="InterPro"/>
</dbReference>
<dbReference type="EMBL" id="AMCI01000740">
    <property type="protein sequence ID" value="EJX07983.1"/>
    <property type="molecule type" value="Genomic_DNA"/>
</dbReference>
<dbReference type="Gene3D" id="3.40.190.10">
    <property type="entry name" value="Periplasmic binding protein-like II"/>
    <property type="match status" value="2"/>
</dbReference>
<dbReference type="GO" id="GO:0005829">
    <property type="term" value="C:cytosol"/>
    <property type="evidence" value="ECO:0007669"/>
    <property type="project" value="TreeGrafter"/>
</dbReference>
<dbReference type="InterPro" id="IPR036390">
    <property type="entry name" value="WH_DNA-bd_sf"/>
</dbReference>
<dbReference type="Gene3D" id="1.10.10.10">
    <property type="entry name" value="Winged helix-like DNA-binding domain superfamily/Winged helix DNA-binding domain"/>
    <property type="match status" value="1"/>
</dbReference>
<feature type="domain" description="HTH lysR-type" evidence="5">
    <location>
        <begin position="1"/>
        <end position="58"/>
    </location>
</feature>
<sequence>MTIQQLKYIIAIDRHRNFAKAAEELGVTQPTLSAMLLKLEEELDIRIFERNNKNVKPTEAGEIIIRQAEKANQEIERIHEFVSQYKGEITGSLSLAITPSISPYIVPQFVKHYTAQYPQVELSIADMKVENMLEAVANGQLDAGIAISENTRQGIWEIPLYTERFWVYLSENCWRKLPVFKPENLEHEQMWIMKEAQCLRNSAFSFCKARAKGKRIYEAGSIDTLIRIVDANDGFTIIPEMHLQFLTEKQRQNVRRIDGNYLSQRRVSLYIKEDYVRERMLNTITQTLLSFMPPGMMEERIKKFSVKITTNNSTSNS</sequence>
<dbReference type="SUPFAM" id="SSF53850">
    <property type="entry name" value="Periplasmic binding protein-like II"/>
    <property type="match status" value="1"/>
</dbReference>
<dbReference type="InterPro" id="IPR005119">
    <property type="entry name" value="LysR_subst-bd"/>
</dbReference>
<dbReference type="InterPro" id="IPR036388">
    <property type="entry name" value="WH-like_DNA-bd_sf"/>
</dbReference>
<evidence type="ECO:0000256" key="1">
    <source>
        <dbReference type="ARBA" id="ARBA00009437"/>
    </source>
</evidence>
<dbReference type="PANTHER" id="PTHR30419:SF29">
    <property type="entry name" value="LYSR-FAMILY TRANSCRIPTIONAL REGULATOR"/>
    <property type="match status" value="1"/>
</dbReference>
<keyword evidence="2" id="KW-0805">Transcription regulation</keyword>
<name>J9GXX7_9ZZZZ</name>
<evidence type="ECO:0000259" key="5">
    <source>
        <dbReference type="PROSITE" id="PS50931"/>
    </source>
</evidence>
<evidence type="ECO:0000256" key="4">
    <source>
        <dbReference type="ARBA" id="ARBA00023163"/>
    </source>
</evidence>
<keyword evidence="4" id="KW-0804">Transcription</keyword>
<dbReference type="GO" id="GO:0003677">
    <property type="term" value="F:DNA binding"/>
    <property type="evidence" value="ECO:0007669"/>
    <property type="project" value="UniProtKB-KW"/>
</dbReference>
<protein>
    <submittedName>
        <fullName evidence="6">LysR family transcriptional regulator</fullName>
    </submittedName>
</protein>
<reference evidence="6" key="1">
    <citation type="journal article" date="2012" name="PLoS ONE">
        <title>Gene sets for utilization of primary and secondary nutrition supplies in the distal gut of endangered iberian lynx.</title>
        <authorList>
            <person name="Alcaide M."/>
            <person name="Messina E."/>
            <person name="Richter M."/>
            <person name="Bargiela R."/>
            <person name="Peplies J."/>
            <person name="Huws S.A."/>
            <person name="Newbold C.J."/>
            <person name="Golyshin P.N."/>
            <person name="Simon M.A."/>
            <person name="Lopez G."/>
            <person name="Yakimov M.M."/>
            <person name="Ferrer M."/>
        </authorList>
    </citation>
    <scope>NUCLEOTIDE SEQUENCE</scope>
</reference>
<dbReference type="Pfam" id="PF03466">
    <property type="entry name" value="LysR_substrate"/>
    <property type="match status" value="1"/>
</dbReference>
<evidence type="ECO:0000313" key="6">
    <source>
        <dbReference type="EMBL" id="EJX07983.1"/>
    </source>
</evidence>
<dbReference type="InterPro" id="IPR000847">
    <property type="entry name" value="LysR_HTH_N"/>
</dbReference>
<dbReference type="PROSITE" id="PS50931">
    <property type="entry name" value="HTH_LYSR"/>
    <property type="match status" value="1"/>
</dbReference>
<dbReference type="AlphaFoldDB" id="J9GXX7"/>
<dbReference type="Pfam" id="PF00126">
    <property type="entry name" value="HTH_1"/>
    <property type="match status" value="1"/>
</dbReference>
<comment type="similarity">
    <text evidence="1">Belongs to the LysR transcriptional regulatory family.</text>
</comment>
<organism evidence="6">
    <name type="scientific">gut metagenome</name>
    <dbReference type="NCBI Taxonomy" id="749906"/>
    <lineage>
        <taxon>unclassified sequences</taxon>
        <taxon>metagenomes</taxon>
        <taxon>organismal metagenomes</taxon>
    </lineage>
</organism>
<dbReference type="FunFam" id="1.10.10.10:FF:000001">
    <property type="entry name" value="LysR family transcriptional regulator"/>
    <property type="match status" value="1"/>
</dbReference>
<dbReference type="InterPro" id="IPR050950">
    <property type="entry name" value="HTH-type_LysR_regulators"/>
</dbReference>
<proteinExistence type="inferred from homology"/>
<dbReference type="SUPFAM" id="SSF46785">
    <property type="entry name" value="Winged helix' DNA-binding domain"/>
    <property type="match status" value="1"/>
</dbReference>
<gene>
    <name evidence="6" type="ORF">EVA_03916</name>
</gene>
<keyword evidence="3" id="KW-0238">DNA-binding</keyword>
<accession>J9GXX7</accession>
<dbReference type="PRINTS" id="PR00039">
    <property type="entry name" value="HTHLYSR"/>
</dbReference>
<dbReference type="PANTHER" id="PTHR30419">
    <property type="entry name" value="HTH-TYPE TRANSCRIPTIONAL REGULATOR YBHD"/>
    <property type="match status" value="1"/>
</dbReference>